<dbReference type="OMA" id="TENRICS"/>
<dbReference type="OrthoDB" id="10401661at2759"/>
<reference evidence="2" key="1">
    <citation type="submission" date="2021-01" db="EMBL/GenBank/DDBJ databases">
        <authorList>
            <consortium name="Genoscope - CEA"/>
            <person name="William W."/>
        </authorList>
    </citation>
    <scope>NUCLEOTIDE SEQUENCE</scope>
</reference>
<protein>
    <submittedName>
        <fullName evidence="2">Uncharacterized protein</fullName>
    </submittedName>
</protein>
<comment type="caution">
    <text evidence="2">The sequence shown here is derived from an EMBL/GenBank/DDBJ whole genome shotgun (WGS) entry which is preliminary data.</text>
</comment>
<dbReference type="AlphaFoldDB" id="A0A8S1VH47"/>
<dbReference type="Proteomes" id="UP000683925">
    <property type="component" value="Unassembled WGS sequence"/>
</dbReference>
<keyword evidence="3" id="KW-1185">Reference proteome</keyword>
<accession>A0A8S1VH47</accession>
<evidence type="ECO:0000256" key="1">
    <source>
        <dbReference type="SAM" id="MobiDB-lite"/>
    </source>
</evidence>
<gene>
    <name evidence="2" type="ORF">POCTA_138.1.T0660004</name>
</gene>
<sequence>MHLEINENHCNSQANRLKGKIWIMTTITRSCSMDRKSILYSPSSKTENTSAFGENLKFRKRSYSNSVSTHDQVSNRQQDFNMTQKDGPIQLENKQQKQLNDSSGRSMPASNKRNTNRYQDALNNIYENRKGDVNFRQFHQNFQQDVLQLEALYYQLSQLGFQRSAPLQLPPILSYFLYALIMHRVDKQDLFYQFFEIYQVDEYYPKLRKFYSGYFKQKLQNQCFSQISYYIDPEDYISYEHILFTYINKLIPFLNLDYNMLLDDFLSYISLSSLQQQSIECSVTDDNVFRKNNIAIGNIRFVFKQKDGQLLNFKQPIGKFENKQFLDYVQFQAEFAQQISSAEPIKSFFHIVLNPIVKGL</sequence>
<proteinExistence type="predicted"/>
<feature type="region of interest" description="Disordered" evidence="1">
    <location>
        <begin position="94"/>
        <end position="115"/>
    </location>
</feature>
<evidence type="ECO:0000313" key="2">
    <source>
        <dbReference type="EMBL" id="CAD8175705.1"/>
    </source>
</evidence>
<dbReference type="EMBL" id="CAJJDP010000065">
    <property type="protein sequence ID" value="CAD8175705.1"/>
    <property type="molecule type" value="Genomic_DNA"/>
</dbReference>
<evidence type="ECO:0000313" key="3">
    <source>
        <dbReference type="Proteomes" id="UP000683925"/>
    </source>
</evidence>
<organism evidence="2 3">
    <name type="scientific">Paramecium octaurelia</name>
    <dbReference type="NCBI Taxonomy" id="43137"/>
    <lineage>
        <taxon>Eukaryota</taxon>
        <taxon>Sar</taxon>
        <taxon>Alveolata</taxon>
        <taxon>Ciliophora</taxon>
        <taxon>Intramacronucleata</taxon>
        <taxon>Oligohymenophorea</taxon>
        <taxon>Peniculida</taxon>
        <taxon>Parameciidae</taxon>
        <taxon>Paramecium</taxon>
    </lineage>
</organism>
<name>A0A8S1VH47_PAROT</name>